<name>A0ACB5RXJ5_9PEZI</name>
<keyword evidence="2" id="KW-1185">Reference proteome</keyword>
<proteinExistence type="predicted"/>
<reference evidence="1" key="1">
    <citation type="submission" date="2024-09" db="EMBL/GenBank/DDBJ databases">
        <title>Draft Genome Sequences of Neofusicoccum parvum.</title>
        <authorList>
            <person name="Ashida A."/>
            <person name="Camagna M."/>
            <person name="Tanaka A."/>
            <person name="Takemoto D."/>
        </authorList>
    </citation>
    <scope>NUCLEOTIDE SEQUENCE</scope>
    <source>
        <strain evidence="1">PPO83</strain>
    </source>
</reference>
<comment type="caution">
    <text evidence="1">The sequence shown here is derived from an EMBL/GenBank/DDBJ whole genome shotgun (WGS) entry which is preliminary data.</text>
</comment>
<evidence type="ECO:0000313" key="2">
    <source>
        <dbReference type="Proteomes" id="UP001165186"/>
    </source>
</evidence>
<sequence length="616" mass="66411">MYFTPPSYIPQLPFQPPDTVPIHDFLFNHEQKYGRHPIAASKPAFTCGTTGKSYSVAEVTQRIEHLARALSAELGWQVNAGDPMDKVLGIFSLNSIDAPTASWAAHRLSGVSCPISAGCSAAELARQLRAARCKALFTCAPLLGVALAGAAAAGLPPARVYLVEVPAAAGGAEPLPQGLRWADDLVAEGARLPPLEALRWARGQGARQPAFLCSSSGSSGLPKNVMISHRNVIANVVQRATFESTYRGAHPETCLGVLPQSHIYALVVITHASLYRGDGVVVLQRFDLQETLQTIQDFRIERLWMVPAMIVAMTKASAVVKKYDLSSVKIAAVGASPLSREVVEAFAELVPGGRIIQGYGLTEAGAIVTFTNADDLALGSCGSLYPGFEARLVDESGRDVEKHGQPGELLIRSPSIMMGYFGNDAATRETLTDDGWLRTGDLGEFRVTKNGHDHLFIVDRVKELIKVRPQGLQVAPAELENNLLQHPAVADVSVIPVPDESSGELPMAFVVKSAAFKAADDDALRRELHNSIESVFSAHKRLAGGIDFVDSLPKTTSGKTQRKVLKERVKTRLEERKRAAEVIQKKAPVVIQVFEFDSDESDDDSNCSDGCSDDTF</sequence>
<gene>
    <name evidence="1" type="primary">g12805</name>
    <name evidence="1" type="ORF">NpPPO83_00012805</name>
</gene>
<dbReference type="Proteomes" id="UP001165186">
    <property type="component" value="Unassembled WGS sequence"/>
</dbReference>
<protein>
    <submittedName>
        <fullName evidence="1">AMP-dependent synthetase/ligase</fullName>
    </submittedName>
</protein>
<accession>A0ACB5RXJ5</accession>
<evidence type="ECO:0000313" key="1">
    <source>
        <dbReference type="EMBL" id="GME25290.1"/>
    </source>
</evidence>
<dbReference type="EMBL" id="BSXG01000018">
    <property type="protein sequence ID" value="GME25290.1"/>
    <property type="molecule type" value="Genomic_DNA"/>
</dbReference>
<organism evidence="1 2">
    <name type="scientific">Neofusicoccum parvum</name>
    <dbReference type="NCBI Taxonomy" id="310453"/>
    <lineage>
        <taxon>Eukaryota</taxon>
        <taxon>Fungi</taxon>
        <taxon>Dikarya</taxon>
        <taxon>Ascomycota</taxon>
        <taxon>Pezizomycotina</taxon>
        <taxon>Dothideomycetes</taxon>
        <taxon>Dothideomycetes incertae sedis</taxon>
        <taxon>Botryosphaeriales</taxon>
        <taxon>Botryosphaeriaceae</taxon>
        <taxon>Neofusicoccum</taxon>
    </lineage>
</organism>